<feature type="domain" description="NFACT protein RNA binding" evidence="6">
    <location>
        <begin position="468"/>
        <end position="544"/>
    </location>
</feature>
<dbReference type="Gene3D" id="1.10.8.50">
    <property type="match status" value="1"/>
</dbReference>
<evidence type="ECO:0000256" key="1">
    <source>
        <dbReference type="ARBA" id="ARBA00022555"/>
    </source>
</evidence>
<evidence type="ECO:0000259" key="6">
    <source>
        <dbReference type="Pfam" id="PF18297"/>
    </source>
</evidence>
<sequence>MSLDGLVLSAITKELQDVLTAGRIDKIQQPTEQDLILTIRSERTNYRLLLCANKSYPRVHIVSSLQLPNPAQAPMLCMLMRKHLEGGRIRSITQFGRERILFIDVDAYNELGDKVVRRIVVELMGRHSNILLLDQPDGIILEATTHTSHAVNRHREVLPGRAYVYPPVQDKVDPFQESKDNFVSARLQSPLVPLKRYLIAHYFGVGPFFADEFVSRVEHTDSEQTHEITANAEWEVFATLIAKAQAAKDPTILRDEWGTASDFYIFPPTHVVGTQQSYESVNQCVEDFYQERALADIARSKTGAYIRLVRTEWMRVLQKIEKFETLLASQEDAEMWRVTGELLTAYIHQLKKGDRTISLPNFYDDERLLAIELDPAKTPLENANAYYKRYSKYKKGRDITKTQLDLARTEATYLESVLHELESCQIEDVKNIELELQEVGLLKRSAKQQKQPSSKMPSIKHATFYATDGTPIFVGRNNRENDQLTLKIAKKTDTWLHAKDIPGSHVIIRSPSPTEETIYEGAMLAGYFSKHRDAGKVDVDVVLVKNIWQPNQARPGFVLFEGQRTIVARLEPHAIATLLESSKRH</sequence>
<dbReference type="Proteomes" id="UP001139263">
    <property type="component" value="Unassembled WGS sequence"/>
</dbReference>
<dbReference type="Gene3D" id="2.30.310.10">
    <property type="entry name" value="ibrinogen binding protein from staphylococcus aureus domain"/>
    <property type="match status" value="1"/>
</dbReference>
<dbReference type="InterPro" id="IPR043682">
    <property type="entry name" value="RqcH_bacterial"/>
</dbReference>
<dbReference type="RefSeq" id="WP_241715598.1">
    <property type="nucleotide sequence ID" value="NZ_JALBUF010000009.1"/>
</dbReference>
<dbReference type="InterPro" id="IPR059101">
    <property type="entry name" value="NFACT-R_2"/>
</dbReference>
<dbReference type="Gene3D" id="3.40.970.40">
    <property type="entry name" value="fibrinogen binding protein from staphylococcus aureus domain like"/>
    <property type="match status" value="1"/>
</dbReference>
<dbReference type="InterPro" id="IPR051608">
    <property type="entry name" value="RQC_Subunit_NEMF"/>
</dbReference>
<comment type="subunit">
    <text evidence="5">Associates with stalled 50S ribosomal subunits. Binds to RqcP.</text>
</comment>
<dbReference type="GO" id="GO:0072344">
    <property type="term" value="P:rescue of stalled ribosome"/>
    <property type="evidence" value="ECO:0007669"/>
    <property type="project" value="UniProtKB-UniRule"/>
</dbReference>
<evidence type="ECO:0000256" key="3">
    <source>
        <dbReference type="ARBA" id="ARBA00022884"/>
    </source>
</evidence>
<dbReference type="EMBL" id="JALBUF010000009">
    <property type="protein sequence ID" value="MCI0184180.1"/>
    <property type="molecule type" value="Genomic_DNA"/>
</dbReference>
<organism evidence="7 8">
    <name type="scientific">Sulfoacidibacillus ferrooxidans</name>
    <dbReference type="NCBI Taxonomy" id="2005001"/>
    <lineage>
        <taxon>Bacteria</taxon>
        <taxon>Bacillati</taxon>
        <taxon>Bacillota</taxon>
        <taxon>Bacilli</taxon>
        <taxon>Bacillales</taxon>
        <taxon>Alicyclobacillaceae</taxon>
        <taxon>Sulfoacidibacillus</taxon>
    </lineage>
</organism>
<gene>
    <name evidence="7" type="primary">yloA</name>
    <name evidence="5" type="synonym">rqcH</name>
    <name evidence="7" type="ORF">MM817_02475</name>
</gene>
<name>A0A9X2AE48_9BACL</name>
<dbReference type="Pfam" id="PF05833">
    <property type="entry name" value="NFACT_N"/>
    <property type="match status" value="1"/>
</dbReference>
<evidence type="ECO:0000313" key="7">
    <source>
        <dbReference type="EMBL" id="MCI0184180.1"/>
    </source>
</evidence>
<dbReference type="AlphaFoldDB" id="A0A9X2AE48"/>
<comment type="function">
    <text evidence="5">Key component of the ribosome quality control system (RQC), a ribosome-associated complex that mediates the extraction of incompletely synthesized nascent chains from stalled ribosomes and their subsequent degradation. RqcH recruits Ala-charged tRNA, and with RqcP directs the elongation of stalled nascent chains on 50S ribosomal subunits, leading to non-templated C-terminal alanine extensions (Ala tail). The Ala tail promotes nascent chain degradation. May add between 1 and at least 8 Ala residues. Binds to stalled 50S ribosomal subunits.</text>
</comment>
<evidence type="ECO:0000256" key="4">
    <source>
        <dbReference type="ARBA" id="ARBA00022917"/>
    </source>
</evidence>
<dbReference type="GO" id="GO:1990112">
    <property type="term" value="C:RQC complex"/>
    <property type="evidence" value="ECO:0007669"/>
    <property type="project" value="TreeGrafter"/>
</dbReference>
<evidence type="ECO:0000256" key="2">
    <source>
        <dbReference type="ARBA" id="ARBA00022730"/>
    </source>
</evidence>
<dbReference type="PANTHER" id="PTHR15239:SF6">
    <property type="entry name" value="RIBOSOME QUALITY CONTROL COMPLEX SUBUNIT NEMF"/>
    <property type="match status" value="1"/>
</dbReference>
<keyword evidence="3 5" id="KW-0694">RNA-binding</keyword>
<evidence type="ECO:0000256" key="5">
    <source>
        <dbReference type="HAMAP-Rule" id="MF_00844"/>
    </source>
</evidence>
<keyword evidence="4 5" id="KW-0648">Protein biosynthesis</keyword>
<evidence type="ECO:0000313" key="8">
    <source>
        <dbReference type="Proteomes" id="UP001139263"/>
    </source>
</evidence>
<dbReference type="GO" id="GO:0043023">
    <property type="term" value="F:ribosomal large subunit binding"/>
    <property type="evidence" value="ECO:0007669"/>
    <property type="project" value="UniProtKB-UniRule"/>
</dbReference>
<dbReference type="HAMAP" id="MF_00844_B">
    <property type="entry name" value="RqcH_B"/>
    <property type="match status" value="1"/>
</dbReference>
<keyword evidence="1 5" id="KW-0820">tRNA-binding</keyword>
<keyword evidence="2 5" id="KW-0699">rRNA-binding</keyword>
<keyword evidence="8" id="KW-1185">Reference proteome</keyword>
<dbReference type="FunFam" id="2.30.310.10:FF:000004">
    <property type="entry name" value="Fibronectin-binding protein A"/>
    <property type="match status" value="1"/>
</dbReference>
<proteinExistence type="inferred from homology"/>
<dbReference type="GO" id="GO:0019843">
    <property type="term" value="F:rRNA binding"/>
    <property type="evidence" value="ECO:0007669"/>
    <property type="project" value="UniProtKB-UniRule"/>
</dbReference>
<protein>
    <recommendedName>
        <fullName evidence="5">Rqc2 homolog RqcH</fullName>
        <shortName evidence="5">RqcH</shortName>
    </recommendedName>
</protein>
<comment type="caution">
    <text evidence="7">The sequence shown here is derived from an EMBL/GenBank/DDBJ whole genome shotgun (WGS) entry which is preliminary data.</text>
</comment>
<reference evidence="7" key="1">
    <citation type="submission" date="2022-03" db="EMBL/GenBank/DDBJ databases">
        <title>Draft Genome Sequence of Firmicute Strain S0AB, a Heterotrophic Iron/Sulfur-Oxidizing Extreme Acidophile.</title>
        <authorList>
            <person name="Vergara E."/>
            <person name="Pakostova E."/>
            <person name="Johnson D.B."/>
            <person name="Holmes D.S."/>
        </authorList>
    </citation>
    <scope>NUCLEOTIDE SEQUENCE</scope>
    <source>
        <strain evidence="7">S0AB</strain>
    </source>
</reference>
<comment type="similarity">
    <text evidence="5">Belongs to the NEMF family.</text>
</comment>
<dbReference type="Pfam" id="PF18297">
    <property type="entry name" value="NFACT-R_2"/>
    <property type="match status" value="1"/>
</dbReference>
<dbReference type="GO" id="GO:0000049">
    <property type="term" value="F:tRNA binding"/>
    <property type="evidence" value="ECO:0007669"/>
    <property type="project" value="UniProtKB-UniRule"/>
</dbReference>
<dbReference type="PANTHER" id="PTHR15239">
    <property type="entry name" value="NUCLEAR EXPORT MEDIATOR FACTOR NEMF"/>
    <property type="match status" value="1"/>
</dbReference>
<accession>A0A9X2AE48</accession>